<evidence type="ECO:0000313" key="4">
    <source>
        <dbReference type="EnsemblMetazoa" id="SMAR005958-PA"/>
    </source>
</evidence>
<dbReference type="EMBL" id="AFFK01020108">
    <property type="status" value="NOT_ANNOTATED_CDS"/>
    <property type="molecule type" value="Genomic_DNA"/>
</dbReference>
<dbReference type="InterPro" id="IPR000558">
    <property type="entry name" value="Histone_H2B"/>
</dbReference>
<dbReference type="CDD" id="cd22910">
    <property type="entry name" value="HFD_H2B"/>
    <property type="match status" value="1"/>
</dbReference>
<dbReference type="GO" id="GO:0046982">
    <property type="term" value="F:protein heterodimerization activity"/>
    <property type="evidence" value="ECO:0007669"/>
    <property type="project" value="InterPro"/>
</dbReference>
<dbReference type="EnsemblMetazoa" id="SMAR005958-RA">
    <property type="protein sequence ID" value="SMAR005958-PA"/>
    <property type="gene ID" value="SMAR005958"/>
</dbReference>
<organism evidence="4 5">
    <name type="scientific">Strigamia maritima</name>
    <name type="common">European centipede</name>
    <name type="synonym">Geophilus maritimus</name>
    <dbReference type="NCBI Taxonomy" id="126957"/>
    <lineage>
        <taxon>Eukaryota</taxon>
        <taxon>Metazoa</taxon>
        <taxon>Ecdysozoa</taxon>
        <taxon>Arthropoda</taxon>
        <taxon>Myriapoda</taxon>
        <taxon>Chilopoda</taxon>
        <taxon>Pleurostigmophora</taxon>
        <taxon>Geophilomorpha</taxon>
        <taxon>Linotaeniidae</taxon>
        <taxon>Strigamia</taxon>
    </lineage>
</organism>
<dbReference type="SMART" id="SM00427">
    <property type="entry name" value="H2B"/>
    <property type="match status" value="1"/>
</dbReference>
<dbReference type="SUPFAM" id="SSF47113">
    <property type="entry name" value="Histone-fold"/>
    <property type="match status" value="1"/>
</dbReference>
<feature type="domain" description="Core Histone H2A/H2B/H3" evidence="3">
    <location>
        <begin position="26"/>
        <end position="99"/>
    </location>
</feature>
<dbReference type="GO" id="GO:0005634">
    <property type="term" value="C:nucleus"/>
    <property type="evidence" value="ECO:0007669"/>
    <property type="project" value="UniProtKB-ARBA"/>
</dbReference>
<dbReference type="GO" id="GO:0003677">
    <property type="term" value="F:DNA binding"/>
    <property type="evidence" value="ECO:0007669"/>
    <property type="project" value="InterPro"/>
</dbReference>
<comment type="similarity">
    <text evidence="1">Belongs to the histone H2B family.</text>
</comment>
<dbReference type="GO" id="GO:0000786">
    <property type="term" value="C:nucleosome"/>
    <property type="evidence" value="ECO:0007669"/>
    <property type="project" value="InterPro"/>
</dbReference>
<accession>T1IXM0</accession>
<keyword evidence="5" id="KW-1185">Reference proteome</keyword>
<dbReference type="Proteomes" id="UP000014500">
    <property type="component" value="Unassembled WGS sequence"/>
</dbReference>
<dbReference type="AlphaFoldDB" id="T1IXM0"/>
<evidence type="ECO:0000256" key="2">
    <source>
        <dbReference type="SAM" id="MobiDB-lite"/>
    </source>
</evidence>
<dbReference type="InterPro" id="IPR009072">
    <property type="entry name" value="Histone-fold"/>
</dbReference>
<protein>
    <recommendedName>
        <fullName evidence="3">Core Histone H2A/H2B/H3 domain-containing protein</fullName>
    </recommendedName>
</protein>
<reference evidence="5" key="1">
    <citation type="submission" date="2011-05" db="EMBL/GenBank/DDBJ databases">
        <authorList>
            <person name="Richards S.R."/>
            <person name="Qu J."/>
            <person name="Jiang H."/>
            <person name="Jhangiani S.N."/>
            <person name="Agravi P."/>
            <person name="Goodspeed R."/>
            <person name="Gross S."/>
            <person name="Mandapat C."/>
            <person name="Jackson L."/>
            <person name="Mathew T."/>
            <person name="Pu L."/>
            <person name="Thornton R."/>
            <person name="Saada N."/>
            <person name="Wilczek-Boney K.B."/>
            <person name="Lee S."/>
            <person name="Kovar C."/>
            <person name="Wu Y."/>
            <person name="Scherer S.E."/>
            <person name="Worley K.C."/>
            <person name="Muzny D.M."/>
            <person name="Gibbs R."/>
        </authorList>
    </citation>
    <scope>NUCLEOTIDE SEQUENCE</scope>
    <source>
        <strain evidence="5">Brora</strain>
    </source>
</reference>
<dbReference type="eggNOG" id="KOG1744">
    <property type="taxonomic scope" value="Eukaryota"/>
</dbReference>
<reference evidence="4" key="2">
    <citation type="submission" date="2015-02" db="UniProtKB">
        <authorList>
            <consortium name="EnsemblMetazoa"/>
        </authorList>
    </citation>
    <scope>IDENTIFICATION</scope>
</reference>
<dbReference type="STRING" id="126957.T1IXM0"/>
<feature type="compositionally biased region" description="Basic and acidic residues" evidence="2">
    <location>
        <begin position="22"/>
        <end position="31"/>
    </location>
</feature>
<feature type="region of interest" description="Disordered" evidence="2">
    <location>
        <begin position="1"/>
        <end position="31"/>
    </location>
</feature>
<dbReference type="GO" id="GO:0030527">
    <property type="term" value="F:structural constituent of chromatin"/>
    <property type="evidence" value="ECO:0007669"/>
    <property type="project" value="InterPro"/>
</dbReference>
<dbReference type="InterPro" id="IPR007125">
    <property type="entry name" value="H2A/H2B/H3"/>
</dbReference>
<proteinExistence type="inferred from homology"/>
<sequence>MFPVPHSSKASRKTGSFMRKTSLIDKQKQPKPREENYSLYINKILKNVHSDICLSAKATAILNSFVNDIFEKILVEAFRLAKINQRNTISSWEIQTAVRTVVPGELAKCATCERPEVNGLEELKAVGHCREADENFVLSVKSSH</sequence>
<dbReference type="Gene3D" id="1.10.20.10">
    <property type="entry name" value="Histone, subunit A"/>
    <property type="match status" value="1"/>
</dbReference>
<dbReference type="PANTHER" id="PTHR23428">
    <property type="entry name" value="HISTONE H2B"/>
    <property type="match status" value="1"/>
</dbReference>
<dbReference type="PRINTS" id="PR00621">
    <property type="entry name" value="HISTONEH2B"/>
</dbReference>
<dbReference type="FunFam" id="1.10.20.10:FF:000043">
    <property type="entry name" value="Histone H2B"/>
    <property type="match status" value="1"/>
</dbReference>
<evidence type="ECO:0000313" key="5">
    <source>
        <dbReference type="Proteomes" id="UP000014500"/>
    </source>
</evidence>
<dbReference type="HOGENOM" id="CLU_075666_2_1_1"/>
<evidence type="ECO:0000259" key="3">
    <source>
        <dbReference type="Pfam" id="PF00125"/>
    </source>
</evidence>
<dbReference type="PhylomeDB" id="T1IXM0"/>
<name>T1IXM0_STRMM</name>
<dbReference type="Pfam" id="PF00125">
    <property type="entry name" value="Histone"/>
    <property type="match status" value="1"/>
</dbReference>
<evidence type="ECO:0000256" key="1">
    <source>
        <dbReference type="ARBA" id="ARBA00006846"/>
    </source>
</evidence>